<dbReference type="RefSeq" id="WP_273937312.1">
    <property type="nucleotide sequence ID" value="NZ_CP097263.1"/>
</dbReference>
<feature type="domain" description="YspA cpYpsA-related SLOG" evidence="1">
    <location>
        <begin position="5"/>
        <end position="73"/>
    </location>
</feature>
<gene>
    <name evidence="2" type="ORF">ACFFH7_36595</name>
</gene>
<accession>A0ABV6N3E8</accession>
<dbReference type="InterPro" id="IPR019627">
    <property type="entry name" value="YAcAr"/>
</dbReference>
<proteinExistence type="predicted"/>
<evidence type="ECO:0000313" key="3">
    <source>
        <dbReference type="Proteomes" id="UP001589810"/>
    </source>
</evidence>
<organism evidence="2 3">
    <name type="scientific">Kutzneria chonburiensis</name>
    <dbReference type="NCBI Taxonomy" id="1483604"/>
    <lineage>
        <taxon>Bacteria</taxon>
        <taxon>Bacillati</taxon>
        <taxon>Actinomycetota</taxon>
        <taxon>Actinomycetes</taxon>
        <taxon>Pseudonocardiales</taxon>
        <taxon>Pseudonocardiaceae</taxon>
        <taxon>Kutzneria</taxon>
    </lineage>
</organism>
<name>A0ABV6N3E8_9PSEU</name>
<sequence length="125" mass="13525">MSRKRILITGSRTWRDWTVIESAILGQVPGYADGQDAVIVHGGCPTGADEIADTIAACMGLPTEIHRADWTRHGRRAGPLRNAHMVSLGADVCLAFIRDNSTGASHCLWLARQAGIPAITHREDN</sequence>
<protein>
    <submittedName>
        <fullName evidence="2">DUF2493 domain-containing protein</fullName>
    </submittedName>
</protein>
<reference evidence="2 3" key="1">
    <citation type="submission" date="2024-09" db="EMBL/GenBank/DDBJ databases">
        <authorList>
            <person name="Sun Q."/>
            <person name="Mori K."/>
        </authorList>
    </citation>
    <scope>NUCLEOTIDE SEQUENCE [LARGE SCALE GENOMIC DNA]</scope>
    <source>
        <strain evidence="2 3">TBRC 1432</strain>
    </source>
</reference>
<evidence type="ECO:0000313" key="2">
    <source>
        <dbReference type="EMBL" id="MFC0547078.1"/>
    </source>
</evidence>
<dbReference type="EMBL" id="JBHLUD010000013">
    <property type="protein sequence ID" value="MFC0547078.1"/>
    <property type="molecule type" value="Genomic_DNA"/>
</dbReference>
<keyword evidence="3" id="KW-1185">Reference proteome</keyword>
<comment type="caution">
    <text evidence="2">The sequence shown here is derived from an EMBL/GenBank/DDBJ whole genome shotgun (WGS) entry which is preliminary data.</text>
</comment>
<dbReference type="Proteomes" id="UP001589810">
    <property type="component" value="Unassembled WGS sequence"/>
</dbReference>
<dbReference type="Pfam" id="PF10686">
    <property type="entry name" value="YAcAr"/>
    <property type="match status" value="1"/>
</dbReference>
<evidence type="ECO:0000259" key="1">
    <source>
        <dbReference type="Pfam" id="PF10686"/>
    </source>
</evidence>